<dbReference type="GO" id="GO:0043168">
    <property type="term" value="F:anion binding"/>
    <property type="evidence" value="ECO:0007669"/>
    <property type="project" value="UniProtKB-ARBA"/>
</dbReference>
<comment type="cofactor">
    <cofactor evidence="1">
        <name>Zn(2+)</name>
        <dbReference type="ChEBI" id="CHEBI:29105"/>
    </cofactor>
</comment>
<evidence type="ECO:0000256" key="4">
    <source>
        <dbReference type="ARBA" id="ARBA00022833"/>
    </source>
</evidence>
<evidence type="ECO:0000256" key="5">
    <source>
        <dbReference type="ARBA" id="ARBA00023002"/>
    </source>
</evidence>
<dbReference type="InterPro" id="IPR013149">
    <property type="entry name" value="ADH-like_C"/>
</dbReference>
<evidence type="ECO:0000259" key="6">
    <source>
        <dbReference type="SMART" id="SM00829"/>
    </source>
</evidence>
<comment type="similarity">
    <text evidence="2">Belongs to the zinc-containing alcohol dehydrogenase family.</text>
</comment>
<organism evidence="7 8">
    <name type="scientific">Oxyplasma meridianum</name>
    <dbReference type="NCBI Taxonomy" id="3073602"/>
    <lineage>
        <taxon>Archaea</taxon>
        <taxon>Methanobacteriati</taxon>
        <taxon>Thermoplasmatota</taxon>
        <taxon>Thermoplasmata</taxon>
        <taxon>Thermoplasmatales</taxon>
        <taxon>Thermoplasmataceae</taxon>
        <taxon>Oxyplasma</taxon>
    </lineage>
</organism>
<protein>
    <submittedName>
        <fullName evidence="7">Alcohol dehydrogenase catalytic domain-containing protein</fullName>
    </submittedName>
</protein>
<gene>
    <name evidence="7" type="ORF">OXIME_000014</name>
</gene>
<dbReference type="PANTHER" id="PTHR42940:SF8">
    <property type="entry name" value="VACUOLAR PROTEIN SORTING-ASSOCIATED PROTEIN 11"/>
    <property type="match status" value="1"/>
</dbReference>
<dbReference type="Pfam" id="PF08240">
    <property type="entry name" value="ADH_N"/>
    <property type="match status" value="1"/>
</dbReference>
<dbReference type="SUPFAM" id="SSF51735">
    <property type="entry name" value="NAD(P)-binding Rossmann-fold domains"/>
    <property type="match status" value="1"/>
</dbReference>
<dbReference type="KEGG" id="omr:OXIME_000014"/>
<dbReference type="SMART" id="SM00829">
    <property type="entry name" value="PKS_ER"/>
    <property type="match status" value="1"/>
</dbReference>
<evidence type="ECO:0000256" key="1">
    <source>
        <dbReference type="ARBA" id="ARBA00001947"/>
    </source>
</evidence>
<keyword evidence="8" id="KW-1185">Reference proteome</keyword>
<dbReference type="RefSeq" id="WP_393971457.1">
    <property type="nucleotide sequence ID" value="NZ_CP133772.1"/>
</dbReference>
<dbReference type="GO" id="GO:0046872">
    <property type="term" value="F:metal ion binding"/>
    <property type="evidence" value="ECO:0007669"/>
    <property type="project" value="UniProtKB-KW"/>
</dbReference>
<feature type="domain" description="Enoyl reductase (ER)" evidence="6">
    <location>
        <begin position="11"/>
        <end position="323"/>
    </location>
</feature>
<keyword evidence="5" id="KW-0560">Oxidoreductase</keyword>
<dbReference type="InterPro" id="IPR020843">
    <property type="entry name" value="ER"/>
</dbReference>
<name>A0AAX4ND67_9ARCH</name>
<dbReference type="InterPro" id="IPR036291">
    <property type="entry name" value="NAD(P)-bd_dom_sf"/>
</dbReference>
<evidence type="ECO:0000256" key="3">
    <source>
        <dbReference type="ARBA" id="ARBA00022723"/>
    </source>
</evidence>
<evidence type="ECO:0000313" key="8">
    <source>
        <dbReference type="Proteomes" id="UP001451606"/>
    </source>
</evidence>
<dbReference type="InterPro" id="IPR011032">
    <property type="entry name" value="GroES-like_sf"/>
</dbReference>
<dbReference type="PANTHER" id="PTHR42940">
    <property type="entry name" value="ALCOHOL DEHYDROGENASE 1-RELATED"/>
    <property type="match status" value="1"/>
</dbReference>
<accession>A0AAX4ND67</accession>
<dbReference type="GO" id="GO:0005737">
    <property type="term" value="C:cytoplasm"/>
    <property type="evidence" value="ECO:0007669"/>
    <property type="project" value="TreeGrafter"/>
</dbReference>
<evidence type="ECO:0000256" key="2">
    <source>
        <dbReference type="ARBA" id="ARBA00008072"/>
    </source>
</evidence>
<dbReference type="GO" id="GO:0004022">
    <property type="term" value="F:alcohol dehydrogenase (NAD+) activity"/>
    <property type="evidence" value="ECO:0007669"/>
    <property type="project" value="TreeGrafter"/>
</dbReference>
<keyword evidence="4" id="KW-0862">Zinc</keyword>
<dbReference type="EMBL" id="CP133772">
    <property type="protein sequence ID" value="WYX99483.1"/>
    <property type="molecule type" value="Genomic_DNA"/>
</dbReference>
<dbReference type="GO" id="GO:0044281">
    <property type="term" value="P:small molecule metabolic process"/>
    <property type="evidence" value="ECO:0007669"/>
    <property type="project" value="UniProtKB-ARBA"/>
</dbReference>
<dbReference type="GO" id="GO:0030554">
    <property type="term" value="F:adenyl nucleotide binding"/>
    <property type="evidence" value="ECO:0007669"/>
    <property type="project" value="UniProtKB-ARBA"/>
</dbReference>
<dbReference type="Gene3D" id="3.90.180.10">
    <property type="entry name" value="Medium-chain alcohol dehydrogenases, catalytic domain"/>
    <property type="match status" value="1"/>
</dbReference>
<dbReference type="AlphaFoldDB" id="A0AAX4ND67"/>
<dbReference type="GeneID" id="95966738"/>
<dbReference type="Pfam" id="PF00107">
    <property type="entry name" value="ADH_zinc_N"/>
    <property type="match status" value="1"/>
</dbReference>
<keyword evidence="3" id="KW-0479">Metal-binding</keyword>
<proteinExistence type="inferred from homology"/>
<dbReference type="SUPFAM" id="SSF50129">
    <property type="entry name" value="GroES-like"/>
    <property type="match status" value="1"/>
</dbReference>
<dbReference type="InterPro" id="IPR013154">
    <property type="entry name" value="ADH-like_N"/>
</dbReference>
<sequence length="327" mass="35723">MKALVLRKPLGVENLKFEDVPDPVPRDDEVLVKVIMSGLNPVDYGLINGRIIYNVSPMPHIPGAEAMGTVMKNHGTFREGDRVVIYNRVYDGTCPKCLSGNEHLCINGGIWSVVSNGGYSEMVAVKSYNLFPIPDSIGDEVAVSLPVGALTAYRALKRAGAEAGKKLLVYGASGNTGTFLTQLGSIMGMEVHAVTRKDWTGDFGSHKTYSAESIPEDLKADIVVNSIGSSFWNSAISHLDSSGTLVTFGVQTGKEASIDISQIYSREYSIVGSTGGTRKDFHEVIEIAEKFKLKVKVSETLYLGDYVKAMKRYEEKRDGRIIFKNNR</sequence>
<evidence type="ECO:0000313" key="7">
    <source>
        <dbReference type="EMBL" id="WYX99483.1"/>
    </source>
</evidence>
<dbReference type="Gene3D" id="3.40.50.720">
    <property type="entry name" value="NAD(P)-binding Rossmann-like Domain"/>
    <property type="match status" value="1"/>
</dbReference>
<dbReference type="Proteomes" id="UP001451606">
    <property type="component" value="Chromosome"/>
</dbReference>
<reference evidence="7 8" key="1">
    <citation type="submission" date="2023-09" db="EMBL/GenBank/DDBJ databases">
        <authorList>
            <person name="Golyshina O.V."/>
            <person name="Lunev E.A."/>
            <person name="Bargiela R."/>
            <person name="Gaines M.C."/>
            <person name="Daum B."/>
            <person name="Bale N.J."/>
            <person name="Koenen M."/>
            <person name="Sinninghe Damst J.S."/>
            <person name="Yakimov M."/>
            <person name="Golyshin P.N."/>
        </authorList>
    </citation>
    <scope>NUCLEOTIDE SEQUENCE [LARGE SCALE GENOMIC DNA]</scope>
    <source>
        <strain evidence="7 8">M1</strain>
    </source>
</reference>